<sequence>MEMVDASISKDDLEESMVVEVFKLGLKCADEMWKLRPSMKEVVEHLDRILA</sequence>
<gene>
    <name evidence="1" type="ORF">Slati_2309900</name>
</gene>
<accession>A0AAW2WAA0</accession>
<protein>
    <submittedName>
        <fullName evidence="1">Uncharacterized protein</fullName>
    </submittedName>
</protein>
<reference evidence="1" key="1">
    <citation type="submission" date="2020-06" db="EMBL/GenBank/DDBJ databases">
        <authorList>
            <person name="Li T."/>
            <person name="Hu X."/>
            <person name="Zhang T."/>
            <person name="Song X."/>
            <person name="Zhang H."/>
            <person name="Dai N."/>
            <person name="Sheng W."/>
            <person name="Hou X."/>
            <person name="Wei L."/>
        </authorList>
    </citation>
    <scope>NUCLEOTIDE SEQUENCE</scope>
    <source>
        <strain evidence="1">KEN1</strain>
        <tissue evidence="1">Leaf</tissue>
    </source>
</reference>
<dbReference type="EMBL" id="JACGWN010000008">
    <property type="protein sequence ID" value="KAL0438269.1"/>
    <property type="molecule type" value="Genomic_DNA"/>
</dbReference>
<proteinExistence type="predicted"/>
<evidence type="ECO:0000313" key="1">
    <source>
        <dbReference type="EMBL" id="KAL0438269.1"/>
    </source>
</evidence>
<dbReference type="AlphaFoldDB" id="A0AAW2WAA0"/>
<reference evidence="1" key="2">
    <citation type="journal article" date="2024" name="Plant">
        <title>Genomic evolution and insights into agronomic trait innovations of Sesamum species.</title>
        <authorList>
            <person name="Miao H."/>
            <person name="Wang L."/>
            <person name="Qu L."/>
            <person name="Liu H."/>
            <person name="Sun Y."/>
            <person name="Le M."/>
            <person name="Wang Q."/>
            <person name="Wei S."/>
            <person name="Zheng Y."/>
            <person name="Lin W."/>
            <person name="Duan Y."/>
            <person name="Cao H."/>
            <person name="Xiong S."/>
            <person name="Wang X."/>
            <person name="Wei L."/>
            <person name="Li C."/>
            <person name="Ma Q."/>
            <person name="Ju M."/>
            <person name="Zhao R."/>
            <person name="Li G."/>
            <person name="Mu C."/>
            <person name="Tian Q."/>
            <person name="Mei H."/>
            <person name="Zhang T."/>
            <person name="Gao T."/>
            <person name="Zhang H."/>
        </authorList>
    </citation>
    <scope>NUCLEOTIDE SEQUENCE</scope>
    <source>
        <tissue evidence="1">Leaf</tissue>
    </source>
</reference>
<comment type="caution">
    <text evidence="1">The sequence shown here is derived from an EMBL/GenBank/DDBJ whole genome shotgun (WGS) entry which is preliminary data.</text>
</comment>
<dbReference type="Gene3D" id="1.10.510.10">
    <property type="entry name" value="Transferase(Phosphotransferase) domain 1"/>
    <property type="match status" value="1"/>
</dbReference>
<name>A0AAW2WAA0_9LAMI</name>
<organism evidence="1">
    <name type="scientific">Sesamum latifolium</name>
    <dbReference type="NCBI Taxonomy" id="2727402"/>
    <lineage>
        <taxon>Eukaryota</taxon>
        <taxon>Viridiplantae</taxon>
        <taxon>Streptophyta</taxon>
        <taxon>Embryophyta</taxon>
        <taxon>Tracheophyta</taxon>
        <taxon>Spermatophyta</taxon>
        <taxon>Magnoliopsida</taxon>
        <taxon>eudicotyledons</taxon>
        <taxon>Gunneridae</taxon>
        <taxon>Pentapetalae</taxon>
        <taxon>asterids</taxon>
        <taxon>lamiids</taxon>
        <taxon>Lamiales</taxon>
        <taxon>Pedaliaceae</taxon>
        <taxon>Sesamum</taxon>
    </lineage>
</organism>